<evidence type="ECO:0000313" key="1">
    <source>
        <dbReference type="EMBL" id="VCU72385.1"/>
    </source>
</evidence>
<dbReference type="OrthoDB" id="9135870at2"/>
<name>A0A3P4BB83_9BURK</name>
<reference evidence="1 2" key="1">
    <citation type="submission" date="2018-10" db="EMBL/GenBank/DDBJ databases">
        <authorList>
            <person name="Criscuolo A."/>
        </authorList>
    </citation>
    <scope>NUCLEOTIDE SEQUENCE [LARGE SCALE GENOMIC DNA]</scope>
    <source>
        <strain evidence="1">DnA1</strain>
    </source>
</reference>
<dbReference type="RefSeq" id="WP_116802411.1">
    <property type="nucleotide sequence ID" value="NZ_UWPJ01000039.1"/>
</dbReference>
<sequence>MTKLADLAKSFAEDERPAGNLLDDESVLAQAIAATRFYAGFAALRDHEGKEPPEQSIEGDTGITTSEWALIRPLFLLYMERETALQLEASRGMGADPFGRSSSEVAIEITQLESEMPRKAFYQPIITI</sequence>
<keyword evidence="2" id="KW-1185">Reference proteome</keyword>
<dbReference type="EMBL" id="UWPJ01000039">
    <property type="protein sequence ID" value="VCU72385.1"/>
    <property type="molecule type" value="Genomic_DNA"/>
</dbReference>
<evidence type="ECO:0000313" key="2">
    <source>
        <dbReference type="Proteomes" id="UP000277294"/>
    </source>
</evidence>
<proteinExistence type="predicted"/>
<gene>
    <name evidence="1" type="ORF">PIGHUM_04484</name>
</gene>
<protein>
    <submittedName>
        <fullName evidence="1">Uncharacterized protein</fullName>
    </submittedName>
</protein>
<accession>A0A3P4BB83</accession>
<dbReference type="Proteomes" id="UP000277294">
    <property type="component" value="Unassembled WGS sequence"/>
</dbReference>
<dbReference type="AlphaFoldDB" id="A0A3P4BB83"/>
<organism evidence="1 2">
    <name type="scientific">Pigmentiphaga humi</name>
    <dbReference type="NCBI Taxonomy" id="2478468"/>
    <lineage>
        <taxon>Bacteria</taxon>
        <taxon>Pseudomonadati</taxon>
        <taxon>Pseudomonadota</taxon>
        <taxon>Betaproteobacteria</taxon>
        <taxon>Burkholderiales</taxon>
        <taxon>Alcaligenaceae</taxon>
        <taxon>Pigmentiphaga</taxon>
    </lineage>
</organism>